<feature type="signal peptide" evidence="1">
    <location>
        <begin position="1"/>
        <end position="23"/>
    </location>
</feature>
<evidence type="ECO:0008006" key="4">
    <source>
        <dbReference type="Google" id="ProtNLM"/>
    </source>
</evidence>
<dbReference type="Pfam" id="PF11101">
    <property type="entry name" value="DUF2884"/>
    <property type="match status" value="1"/>
</dbReference>
<keyword evidence="3" id="KW-1185">Reference proteome</keyword>
<dbReference type="RefSeq" id="WP_006006179.1">
    <property type="nucleotide sequence ID" value="NZ_BAET01000025.1"/>
</dbReference>
<gene>
    <name evidence="2" type="ORF">GPUN_2129</name>
</gene>
<dbReference type="Proteomes" id="UP000053586">
    <property type="component" value="Unassembled WGS sequence"/>
</dbReference>
<evidence type="ECO:0000256" key="1">
    <source>
        <dbReference type="SAM" id="SignalP"/>
    </source>
</evidence>
<organism evidence="2 3">
    <name type="scientific">Glaciecola punicea ACAM 611</name>
    <dbReference type="NCBI Taxonomy" id="1121923"/>
    <lineage>
        <taxon>Bacteria</taxon>
        <taxon>Pseudomonadati</taxon>
        <taxon>Pseudomonadota</taxon>
        <taxon>Gammaproteobacteria</taxon>
        <taxon>Alteromonadales</taxon>
        <taxon>Alteromonadaceae</taxon>
        <taxon>Glaciecola</taxon>
    </lineage>
</organism>
<proteinExistence type="predicted"/>
<protein>
    <recommendedName>
        <fullName evidence="4">DUF2884 family protein</fullName>
    </recommendedName>
</protein>
<sequence>MTLKKLTVITLACASLFVSSAFASNDYQLSCNVNISSDILFANKELIVKSSEQEAILFTANGAVYVNDRKITLTKNEQKLAQRYYKDVEASVPMVVDIAVEILKITDLALKEVFSGLLGKNSSLPEKLNARINGVTTTLKDHVYQDPNSLTFDSAHLKRNLGLGNELTKEIEQIKAEIVSTLMGQLMVAIGQSMMNGGGDFTALESRMANLAKDIEKKAKTLGDSVKESAAALCDKIEALSKTEKELRKVYELRYLDTVYFTKKA</sequence>
<dbReference type="InterPro" id="IPR021307">
    <property type="entry name" value="DUF2884"/>
</dbReference>
<name>H5TD67_9ALTE</name>
<comment type="caution">
    <text evidence="2">The sequence shown here is derived from an EMBL/GenBank/DDBJ whole genome shotgun (WGS) entry which is preliminary data.</text>
</comment>
<reference evidence="2 3" key="2">
    <citation type="journal article" date="2017" name="Antonie Van Leeuwenhoek">
        <title>Rhizobium rhizosphaerae sp. nov., a novel species isolated from rice rhizosphere.</title>
        <authorList>
            <person name="Zhao J.J."/>
            <person name="Zhang J."/>
            <person name="Zhang R.J."/>
            <person name="Zhang C.W."/>
            <person name="Yin H.Q."/>
            <person name="Zhang X.X."/>
        </authorList>
    </citation>
    <scope>NUCLEOTIDE SEQUENCE [LARGE SCALE GENOMIC DNA]</scope>
    <source>
        <strain evidence="2 3">ACAM 611</strain>
    </source>
</reference>
<evidence type="ECO:0000313" key="3">
    <source>
        <dbReference type="Proteomes" id="UP000053586"/>
    </source>
</evidence>
<evidence type="ECO:0000313" key="2">
    <source>
        <dbReference type="EMBL" id="GAB56244.1"/>
    </source>
</evidence>
<reference evidence="2 3" key="1">
    <citation type="journal article" date="2012" name="J. Bacteriol.">
        <title>Genome sequence of proteorhodopsin-containing sea ice bacterium Glaciecola punicea ACAM 611T.</title>
        <authorList>
            <person name="Qin Q.-L."/>
            <person name="Xie B.-B."/>
            <person name="Shu Y.-L."/>
            <person name="Rong J.-C."/>
            <person name="Zhao D.-L."/>
            <person name="Zhang X.-Y."/>
            <person name="Chen X.-L."/>
            <person name="Zhou B.-C."/>
            <person name="Zhanga Y.-Z."/>
        </authorList>
    </citation>
    <scope>NUCLEOTIDE SEQUENCE [LARGE SCALE GENOMIC DNA]</scope>
    <source>
        <strain evidence="2 3">ACAM 611</strain>
    </source>
</reference>
<keyword evidence="1" id="KW-0732">Signal</keyword>
<accession>H5TD67</accession>
<feature type="chain" id="PRO_5003598782" description="DUF2884 family protein" evidence="1">
    <location>
        <begin position="24"/>
        <end position="265"/>
    </location>
</feature>
<dbReference type="EMBL" id="BAET01000025">
    <property type="protein sequence ID" value="GAB56244.1"/>
    <property type="molecule type" value="Genomic_DNA"/>
</dbReference>
<dbReference type="OrthoDB" id="6397557at2"/>
<dbReference type="AlphaFoldDB" id="H5TD67"/>